<feature type="signal peptide" evidence="11">
    <location>
        <begin position="1"/>
        <end position="28"/>
    </location>
</feature>
<evidence type="ECO:0000256" key="9">
    <source>
        <dbReference type="PIRSR" id="PIRSR001100-2"/>
    </source>
</evidence>
<feature type="active site" description="Proton donor" evidence="8">
    <location>
        <position position="153"/>
    </location>
</feature>
<comment type="similarity">
    <text evidence="11">Belongs to the glycosyl hydrolase family 6.</text>
</comment>
<feature type="binding site" evidence="9">
    <location>
        <position position="249"/>
    </location>
    <ligand>
        <name>substrate</name>
    </ligand>
</feature>
<dbReference type="EMBL" id="RBWV01000010">
    <property type="protein sequence ID" value="RKS77502.1"/>
    <property type="molecule type" value="Genomic_DNA"/>
</dbReference>
<evidence type="ECO:0000256" key="12">
    <source>
        <dbReference type="SAM" id="MobiDB-lite"/>
    </source>
</evidence>
<organism evidence="13 14">
    <name type="scientific">Motilibacter peucedani</name>
    <dbReference type="NCBI Taxonomy" id="598650"/>
    <lineage>
        <taxon>Bacteria</taxon>
        <taxon>Bacillati</taxon>
        <taxon>Actinomycetota</taxon>
        <taxon>Actinomycetes</taxon>
        <taxon>Motilibacterales</taxon>
        <taxon>Motilibacteraceae</taxon>
        <taxon>Motilibacter</taxon>
    </lineage>
</organism>
<feature type="binding site" evidence="9">
    <location>
        <position position="360"/>
    </location>
    <ligand>
        <name>substrate</name>
    </ligand>
</feature>
<evidence type="ECO:0000256" key="10">
    <source>
        <dbReference type="PROSITE-ProRule" id="PRU10056"/>
    </source>
</evidence>
<evidence type="ECO:0000256" key="3">
    <source>
        <dbReference type="ARBA" id="ARBA00023001"/>
    </source>
</evidence>
<evidence type="ECO:0000256" key="11">
    <source>
        <dbReference type="RuleBase" id="RU361186"/>
    </source>
</evidence>
<dbReference type="InterPro" id="IPR006311">
    <property type="entry name" value="TAT_signal"/>
</dbReference>
<feature type="binding site" evidence="9">
    <location>
        <position position="222"/>
    </location>
    <ligand>
        <name>substrate</name>
    </ligand>
</feature>
<dbReference type="SUPFAM" id="SSF51989">
    <property type="entry name" value="Glycosyl hydrolases family 6, cellulases"/>
    <property type="match status" value="1"/>
</dbReference>
<evidence type="ECO:0000256" key="4">
    <source>
        <dbReference type="ARBA" id="ARBA00023157"/>
    </source>
</evidence>
<evidence type="ECO:0000313" key="14">
    <source>
        <dbReference type="Proteomes" id="UP000281955"/>
    </source>
</evidence>
<dbReference type="Pfam" id="PF01341">
    <property type="entry name" value="Glyco_hydro_6"/>
    <property type="match status" value="1"/>
</dbReference>
<keyword evidence="6 11" id="KW-0326">Glycosidase</keyword>
<keyword evidence="5 11" id="KW-0119">Carbohydrate metabolism</keyword>
<feature type="active site" description="Proton acceptor" evidence="8">
    <location>
        <position position="394"/>
    </location>
</feature>
<evidence type="ECO:0000313" key="13">
    <source>
        <dbReference type="EMBL" id="RKS77502.1"/>
    </source>
</evidence>
<evidence type="ECO:0000256" key="7">
    <source>
        <dbReference type="ARBA" id="ARBA00023326"/>
    </source>
</evidence>
<dbReference type="PRINTS" id="PR00733">
    <property type="entry name" value="GLHYDRLASE6"/>
</dbReference>
<evidence type="ECO:0000256" key="1">
    <source>
        <dbReference type="ARBA" id="ARBA00022729"/>
    </source>
</evidence>
<dbReference type="PANTHER" id="PTHR34876:SF4">
    <property type="entry name" value="1,4-BETA-D-GLUCAN CELLOBIOHYDROLASE C-RELATED"/>
    <property type="match status" value="1"/>
</dbReference>
<feature type="active site" evidence="10">
    <location>
        <position position="115"/>
    </location>
</feature>
<dbReference type="InterPro" id="IPR036434">
    <property type="entry name" value="Beta_cellobiohydrolase_sf"/>
</dbReference>
<feature type="chain" id="PRO_5018818074" description="Glucanase" evidence="11">
    <location>
        <begin position="29"/>
        <end position="439"/>
    </location>
</feature>
<dbReference type="PROSITE" id="PS00655">
    <property type="entry name" value="GLYCOSYL_HYDROL_F6_1"/>
    <property type="match status" value="1"/>
</dbReference>
<dbReference type="RefSeq" id="WP_231121538.1">
    <property type="nucleotide sequence ID" value="NZ_RBWV01000010.1"/>
</dbReference>
<name>A0A420XRM8_9ACTN</name>
<evidence type="ECO:0000256" key="6">
    <source>
        <dbReference type="ARBA" id="ARBA00023295"/>
    </source>
</evidence>
<keyword evidence="1 11" id="KW-0732">Signal</keyword>
<keyword evidence="7 11" id="KW-0624">Polysaccharide degradation</keyword>
<proteinExistence type="inferred from homology"/>
<dbReference type="InterPro" id="IPR001524">
    <property type="entry name" value="Glyco_hydro_6_CS"/>
</dbReference>
<evidence type="ECO:0000256" key="5">
    <source>
        <dbReference type="ARBA" id="ARBA00023277"/>
    </source>
</evidence>
<evidence type="ECO:0000256" key="2">
    <source>
        <dbReference type="ARBA" id="ARBA00022801"/>
    </source>
</evidence>
<dbReference type="Proteomes" id="UP000281955">
    <property type="component" value="Unassembled WGS sequence"/>
</dbReference>
<keyword evidence="4" id="KW-1015">Disulfide bond</keyword>
<feature type="binding site" evidence="9">
    <location>
        <position position="219"/>
    </location>
    <ligand>
        <name>substrate</name>
    </ligand>
</feature>
<evidence type="ECO:0000256" key="8">
    <source>
        <dbReference type="PIRSR" id="PIRSR001100-1"/>
    </source>
</evidence>
<dbReference type="EC" id="3.2.1.-" evidence="11"/>
<dbReference type="PIRSF" id="PIRSF001100">
    <property type="entry name" value="Beta_cellobiohydrolase"/>
    <property type="match status" value="1"/>
</dbReference>
<dbReference type="AlphaFoldDB" id="A0A420XRM8"/>
<keyword evidence="2 11" id="KW-0378">Hydrolase</keyword>
<dbReference type="PANTHER" id="PTHR34876">
    <property type="match status" value="1"/>
</dbReference>
<protein>
    <recommendedName>
        <fullName evidence="11">Glucanase</fullName>
        <ecNumber evidence="11">3.2.1.-</ecNumber>
    </recommendedName>
</protein>
<comment type="caution">
    <text evidence="13">The sequence shown here is derived from an EMBL/GenBank/DDBJ whole genome shotgun (WGS) entry which is preliminary data.</text>
</comment>
<keyword evidence="3 11" id="KW-0136">Cellulose degradation</keyword>
<accession>A0A420XRM8</accession>
<dbReference type="Gene3D" id="3.20.20.40">
    <property type="entry name" value="1, 4-beta cellobiohydrolase"/>
    <property type="match status" value="1"/>
</dbReference>
<sequence length="439" mass="46239">MSHLRRRSAVVLTAAAALAAVTALPASAATGPFDANRLYVPPAPPGSAAQIAALKAAGNTQDAALVAKETKTAQAVWFTSGTPDQVRKAVRRTMHDAKKQGAVPTLVIYNLPYRDCGQYSSGGAADTKAYNAWVDAFADGLASHRADIILEPDGLGLIPNYTSPLDGSSNCTIAPPPGVDLNADPGAAPSAANRFEQLNHAVKALAKKSGTRVYLDATHTAWQNVGESADRLVKAGVQKAAGFFVNVSNYQWTQNLTQYGDWVSQCIAYTTTVPGKTGNDCPNQYWNGGPSNGYNGVALDNFGVWSDTATNPALNTLGINERYASMMAGITPKAHFVIDTSRNGQGPWAPTATYPDKQDWCNPPGRGLGERPTRNTGDPLLDAKLWIKTPGQSDGQCNRGIAGSTTDPEWGGITDPAAGGWFPQQALQLAQLAVPPLQP</sequence>
<gene>
    <name evidence="13" type="ORF">CLV35_1189</name>
</gene>
<feature type="binding site" evidence="9">
    <location>
        <position position="77"/>
    </location>
    <ligand>
        <name>substrate</name>
    </ligand>
</feature>
<keyword evidence="14" id="KW-1185">Reference proteome</keyword>
<feature type="region of interest" description="Disordered" evidence="12">
    <location>
        <begin position="392"/>
        <end position="419"/>
    </location>
</feature>
<feature type="binding site" evidence="9">
    <location>
        <position position="388"/>
    </location>
    <ligand>
        <name>substrate</name>
    </ligand>
</feature>
<reference evidence="13 14" key="1">
    <citation type="submission" date="2018-10" db="EMBL/GenBank/DDBJ databases">
        <title>Genomic Encyclopedia of Archaeal and Bacterial Type Strains, Phase II (KMG-II): from individual species to whole genera.</title>
        <authorList>
            <person name="Goeker M."/>
        </authorList>
    </citation>
    <scope>NUCLEOTIDE SEQUENCE [LARGE SCALE GENOMIC DNA]</scope>
    <source>
        <strain evidence="13 14">RP-AC37</strain>
    </source>
</reference>
<dbReference type="InterPro" id="IPR016288">
    <property type="entry name" value="Beta_cellobiohydrolase"/>
</dbReference>
<dbReference type="GO" id="GO:0004553">
    <property type="term" value="F:hydrolase activity, hydrolyzing O-glycosyl compounds"/>
    <property type="evidence" value="ECO:0007669"/>
    <property type="project" value="InterPro"/>
</dbReference>
<dbReference type="GO" id="GO:0030245">
    <property type="term" value="P:cellulose catabolic process"/>
    <property type="evidence" value="ECO:0007669"/>
    <property type="project" value="UniProtKB-KW"/>
</dbReference>
<dbReference type="InParanoid" id="A0A420XRM8"/>
<dbReference type="PROSITE" id="PS51318">
    <property type="entry name" value="TAT"/>
    <property type="match status" value="1"/>
</dbReference>